<dbReference type="OrthoDB" id="3587032at2"/>
<dbReference type="InterPro" id="IPR027417">
    <property type="entry name" value="P-loop_NTPase"/>
</dbReference>
<keyword evidence="2" id="KW-0805">Transcription regulation</keyword>
<evidence type="ECO:0000256" key="4">
    <source>
        <dbReference type="ARBA" id="ARBA00023163"/>
    </source>
</evidence>
<dbReference type="InterPro" id="IPR016032">
    <property type="entry name" value="Sig_transdc_resp-reg_C-effctor"/>
</dbReference>
<name>A0A1N6VZS7_9ACTN</name>
<evidence type="ECO:0000313" key="7">
    <source>
        <dbReference type="EMBL" id="SIQ83300.1"/>
    </source>
</evidence>
<dbReference type="RefSeq" id="WP_076469838.1">
    <property type="nucleotide sequence ID" value="NZ_FTNF01000004.1"/>
</dbReference>
<evidence type="ECO:0000313" key="8">
    <source>
        <dbReference type="Proteomes" id="UP000186004"/>
    </source>
</evidence>
<sequence>MRGYRIGVLGRIELSIDGTDVALTPLERALVASLAAHHGRIVSVDRLIDGGLWSDHPPAGARNRVQAVVAAVRRNATPELILTRPPGYQLNAAVVLDAAEFAADVQAATTATDARLTVELLDRALARWRDDAYVDVEAKLVDVDRDRLHELREHATELRVEALLSLGLHQDLVPELTTLVRDRPLRERLRGQLMTALHRSGRQAEALAVYRDGARILAEEHGLDPGPQLRRLHREILVSEEEVAPRAWVRPNQLPGVTGDFVGRDKELGLLLSLLGRTPPAAGAARVVVVTGLAGTGKTTLALHAGHESRHRFPAGCLYADLRGNSADPVQPGTVLGAFLRALGVAGEAIPAAAEERAALYRSVLSDQPMLVMLDSAADAAQVRPLLPPGGSSTLITSTTALPELPGTVVVPLDVLPVEDALDLLAGLAGAERVNREAAAAAEVVELCGRLPLALRIAGVRLAEREAMTVARLRDRLRDERRRLDELSLGELDVRSSFTVGFERLASPAVRLLAVLSRTSMRSFGMWDETTEPLLEQLCRTHLLTADAGGRVHMHDLIRLHTRERTDATTDQMIDWYTRLHAYAERAAASLPCKVLPVADVASALDPWDAVGWFEAERENLVAAVHDLLGLDAVDLAGRLACTMGNFAIMRSQHLPEFSDCLRVVFDREPDLTLPTRISLRLCLGTAYRMLNRHAEAVPVLRAAHKDSPVPMVAHRLVALHGYSLCCRTLGRLREADAALLLMVQLCAAHWPVGPVGGHVLLTLGEQHGQYQLTSPFARAAFTAALQFFQDGGDLWGSALAQEGLGLLHRHAEQWPQALDHLEQAVTAARRLGDRLSVTTGEQALAATHLAAGDIDPARRMLTRTASAFREMRYEWGEAISRRLLGKAYLEEGDAGRAVVELEGSAAMLREIGQPFPLANSLSLLARAQSALERHDRAVAAGEEALRIFEHFDAAYAEDLREQLARWRSAAHAQ</sequence>
<dbReference type="GO" id="GO:0006355">
    <property type="term" value="P:regulation of DNA-templated transcription"/>
    <property type="evidence" value="ECO:0007669"/>
    <property type="project" value="InterPro"/>
</dbReference>
<dbReference type="GO" id="GO:0043531">
    <property type="term" value="F:ADP binding"/>
    <property type="evidence" value="ECO:0007669"/>
    <property type="project" value="InterPro"/>
</dbReference>
<dbReference type="SUPFAM" id="SSF46894">
    <property type="entry name" value="C-terminal effector domain of the bipartite response regulators"/>
    <property type="match status" value="1"/>
</dbReference>
<dbReference type="PANTHER" id="PTHR35807">
    <property type="entry name" value="TRANSCRIPTIONAL REGULATOR REDD-RELATED"/>
    <property type="match status" value="1"/>
</dbReference>
<dbReference type="SUPFAM" id="SSF52540">
    <property type="entry name" value="P-loop containing nucleoside triphosphate hydrolases"/>
    <property type="match status" value="1"/>
</dbReference>
<reference evidence="7 8" key="1">
    <citation type="submission" date="2017-01" db="EMBL/GenBank/DDBJ databases">
        <authorList>
            <person name="Mah S.A."/>
            <person name="Swanson W.J."/>
            <person name="Moy G.W."/>
            <person name="Vacquier V.D."/>
        </authorList>
    </citation>
    <scope>NUCLEOTIDE SEQUENCE [LARGE SCALE GENOMIC DNA]</scope>
    <source>
        <strain evidence="7 8">DSM 45758</strain>
    </source>
</reference>
<feature type="domain" description="OmpR/PhoB-type" evidence="6">
    <location>
        <begin position="1"/>
        <end position="92"/>
    </location>
</feature>
<dbReference type="InterPro" id="IPR036388">
    <property type="entry name" value="WH-like_DNA-bd_sf"/>
</dbReference>
<proteinExistence type="inferred from homology"/>
<dbReference type="GO" id="GO:0003677">
    <property type="term" value="F:DNA binding"/>
    <property type="evidence" value="ECO:0007669"/>
    <property type="project" value="UniProtKB-UniRule"/>
</dbReference>
<protein>
    <submittedName>
        <fullName evidence="7">DNA-binding transcriptional activator of the SARP family</fullName>
    </submittedName>
</protein>
<evidence type="ECO:0000256" key="1">
    <source>
        <dbReference type="ARBA" id="ARBA00005820"/>
    </source>
</evidence>
<dbReference type="Pfam" id="PF03704">
    <property type="entry name" value="BTAD"/>
    <property type="match status" value="1"/>
</dbReference>
<dbReference type="SMART" id="SM00862">
    <property type="entry name" value="Trans_reg_C"/>
    <property type="match status" value="1"/>
</dbReference>
<comment type="similarity">
    <text evidence="1">Belongs to the AfsR/DnrI/RedD regulatory family.</text>
</comment>
<dbReference type="AlphaFoldDB" id="A0A1N6VZS7"/>
<evidence type="ECO:0000256" key="2">
    <source>
        <dbReference type="ARBA" id="ARBA00023015"/>
    </source>
</evidence>
<dbReference type="PRINTS" id="PR00364">
    <property type="entry name" value="DISEASERSIST"/>
</dbReference>
<evidence type="ECO:0000256" key="5">
    <source>
        <dbReference type="PROSITE-ProRule" id="PRU01091"/>
    </source>
</evidence>
<keyword evidence="3 5" id="KW-0238">DNA-binding</keyword>
<dbReference type="SMART" id="SM01043">
    <property type="entry name" value="BTAD"/>
    <property type="match status" value="1"/>
</dbReference>
<dbReference type="InterPro" id="IPR011990">
    <property type="entry name" value="TPR-like_helical_dom_sf"/>
</dbReference>
<dbReference type="InterPro" id="IPR051677">
    <property type="entry name" value="AfsR-DnrI-RedD_regulator"/>
</dbReference>
<dbReference type="EMBL" id="FTNF01000004">
    <property type="protein sequence ID" value="SIQ83300.1"/>
    <property type="molecule type" value="Genomic_DNA"/>
</dbReference>
<dbReference type="CDD" id="cd15831">
    <property type="entry name" value="BTAD"/>
    <property type="match status" value="1"/>
</dbReference>
<keyword evidence="8" id="KW-1185">Reference proteome</keyword>
<dbReference type="PROSITE" id="PS51755">
    <property type="entry name" value="OMPR_PHOB"/>
    <property type="match status" value="1"/>
</dbReference>
<dbReference type="Proteomes" id="UP000186004">
    <property type="component" value="Unassembled WGS sequence"/>
</dbReference>
<accession>A0A1N6VZS7</accession>
<organism evidence="7 8">
    <name type="scientific">Micromonospora avicenniae</name>
    <dbReference type="NCBI Taxonomy" id="1198245"/>
    <lineage>
        <taxon>Bacteria</taxon>
        <taxon>Bacillati</taxon>
        <taxon>Actinomycetota</taxon>
        <taxon>Actinomycetes</taxon>
        <taxon>Micromonosporales</taxon>
        <taxon>Micromonosporaceae</taxon>
        <taxon>Micromonospora</taxon>
    </lineage>
</organism>
<dbReference type="InterPro" id="IPR005158">
    <property type="entry name" value="BTAD"/>
</dbReference>
<dbReference type="InterPro" id="IPR019734">
    <property type="entry name" value="TPR_rpt"/>
</dbReference>
<dbReference type="STRING" id="1198245.SAMN05444858_104309"/>
<dbReference type="Pfam" id="PF13424">
    <property type="entry name" value="TPR_12"/>
    <property type="match status" value="1"/>
</dbReference>
<feature type="DNA-binding region" description="OmpR/PhoB-type" evidence="5">
    <location>
        <begin position="1"/>
        <end position="92"/>
    </location>
</feature>
<dbReference type="InterPro" id="IPR001867">
    <property type="entry name" value="OmpR/PhoB-type_DNA-bd"/>
</dbReference>
<dbReference type="Gene3D" id="1.25.40.10">
    <property type="entry name" value="Tetratricopeptide repeat domain"/>
    <property type="match status" value="2"/>
</dbReference>
<evidence type="ECO:0000259" key="6">
    <source>
        <dbReference type="PROSITE" id="PS51755"/>
    </source>
</evidence>
<dbReference type="Gene3D" id="1.10.10.10">
    <property type="entry name" value="Winged helix-like DNA-binding domain superfamily/Winged helix DNA-binding domain"/>
    <property type="match status" value="1"/>
</dbReference>
<gene>
    <name evidence="7" type="ORF">SAMN05444858_104309</name>
</gene>
<dbReference type="GO" id="GO:0000160">
    <property type="term" value="P:phosphorelay signal transduction system"/>
    <property type="evidence" value="ECO:0007669"/>
    <property type="project" value="InterPro"/>
</dbReference>
<keyword evidence="4" id="KW-0804">Transcription</keyword>
<dbReference type="SUPFAM" id="SSF48452">
    <property type="entry name" value="TPR-like"/>
    <property type="match status" value="2"/>
</dbReference>
<evidence type="ECO:0000256" key="3">
    <source>
        <dbReference type="ARBA" id="ARBA00023125"/>
    </source>
</evidence>
<dbReference type="PANTHER" id="PTHR35807:SF1">
    <property type="entry name" value="TRANSCRIPTIONAL REGULATOR REDD"/>
    <property type="match status" value="1"/>
</dbReference>
<dbReference type="Gene3D" id="3.40.50.300">
    <property type="entry name" value="P-loop containing nucleotide triphosphate hydrolases"/>
    <property type="match status" value="1"/>
</dbReference>
<dbReference type="SMART" id="SM00028">
    <property type="entry name" value="TPR"/>
    <property type="match status" value="3"/>
</dbReference>